<evidence type="ECO:0000256" key="1">
    <source>
        <dbReference type="SAM" id="MobiDB-lite"/>
    </source>
</evidence>
<dbReference type="Proteomes" id="UP000502136">
    <property type="component" value="Chromosome"/>
</dbReference>
<evidence type="ECO:0000313" key="4">
    <source>
        <dbReference type="Proteomes" id="UP000502136"/>
    </source>
</evidence>
<evidence type="ECO:0000313" key="3">
    <source>
        <dbReference type="EMBL" id="QJC53912.1"/>
    </source>
</evidence>
<protein>
    <submittedName>
        <fullName evidence="3">Uncharacterized protein</fullName>
    </submittedName>
</protein>
<feature type="transmembrane region" description="Helical" evidence="2">
    <location>
        <begin position="7"/>
        <end position="27"/>
    </location>
</feature>
<accession>A0A6H2H2M5</accession>
<keyword evidence="4" id="KW-1185">Reference proteome</keyword>
<organism evidence="3 4">
    <name type="scientific">Paenibacillus albicereus</name>
    <dbReference type="NCBI Taxonomy" id="2726185"/>
    <lineage>
        <taxon>Bacteria</taxon>
        <taxon>Bacillati</taxon>
        <taxon>Bacillota</taxon>
        <taxon>Bacilli</taxon>
        <taxon>Bacillales</taxon>
        <taxon>Paenibacillaceae</taxon>
        <taxon>Paenibacillus</taxon>
    </lineage>
</organism>
<name>A0A6H2H2M5_9BACL</name>
<dbReference type="RefSeq" id="WP_168909441.1">
    <property type="nucleotide sequence ID" value="NZ_CP051428.1"/>
</dbReference>
<evidence type="ECO:0000256" key="2">
    <source>
        <dbReference type="SAM" id="Phobius"/>
    </source>
</evidence>
<keyword evidence="2" id="KW-1133">Transmembrane helix</keyword>
<sequence>MLDVHELLSWIWSVGLACSAAYYYLAWLHSGSRSASMLPAAAELGRPCVIRPAAVSRPIGQKLVRLRKRKESPDDDASACPSLVAVA</sequence>
<feature type="region of interest" description="Disordered" evidence="1">
    <location>
        <begin position="67"/>
        <end position="87"/>
    </location>
</feature>
<dbReference type="AlphaFoldDB" id="A0A6H2H2M5"/>
<keyword evidence="2" id="KW-0472">Membrane</keyword>
<proteinExistence type="predicted"/>
<dbReference type="KEGG" id="palr:HGI30_21885"/>
<dbReference type="EMBL" id="CP051428">
    <property type="protein sequence ID" value="QJC53912.1"/>
    <property type="molecule type" value="Genomic_DNA"/>
</dbReference>
<keyword evidence="2" id="KW-0812">Transmembrane</keyword>
<gene>
    <name evidence="3" type="ORF">HGI30_21885</name>
</gene>
<reference evidence="3 4" key="1">
    <citation type="submission" date="2020-04" db="EMBL/GenBank/DDBJ databases">
        <title>Novel Paenibacillus strain UniB2 isolated from commercial digestive syrup.</title>
        <authorList>
            <person name="Thorat V."/>
            <person name="Kirdat K."/>
            <person name="Tiwarekar B."/>
            <person name="Yadav A."/>
        </authorList>
    </citation>
    <scope>NUCLEOTIDE SEQUENCE [LARGE SCALE GENOMIC DNA]</scope>
    <source>
        <strain evidence="3 4">UniB2</strain>
    </source>
</reference>